<evidence type="ECO:0000256" key="2">
    <source>
        <dbReference type="ARBA" id="ARBA00022723"/>
    </source>
</evidence>
<evidence type="ECO:0000256" key="1">
    <source>
        <dbReference type="ARBA" id="ARBA00001961"/>
    </source>
</evidence>
<dbReference type="Proteomes" id="UP000031972">
    <property type="component" value="Unassembled WGS sequence"/>
</dbReference>
<dbReference type="EMBL" id="JXRR01000022">
    <property type="protein sequence ID" value="KIL43124.1"/>
    <property type="molecule type" value="Genomic_DNA"/>
</dbReference>
<evidence type="ECO:0000256" key="6">
    <source>
        <dbReference type="ARBA" id="ARBA00023004"/>
    </source>
</evidence>
<dbReference type="InterPro" id="IPR045054">
    <property type="entry name" value="P4HA-like"/>
</dbReference>
<evidence type="ECO:0000256" key="5">
    <source>
        <dbReference type="ARBA" id="ARBA00023002"/>
    </source>
</evidence>
<reference evidence="8 9" key="1">
    <citation type="submission" date="2015-01" db="EMBL/GenBank/DDBJ databases">
        <title>Jeotgalibacillus campisalis genome sequencing.</title>
        <authorList>
            <person name="Goh K.M."/>
            <person name="Chan K.-G."/>
            <person name="Yaakop A.S."/>
            <person name="Ee R."/>
            <person name="Gan H.M."/>
            <person name="Chan C.S."/>
        </authorList>
    </citation>
    <scope>NUCLEOTIDE SEQUENCE [LARGE SCALE GENOMIC DNA]</scope>
    <source>
        <strain evidence="8 9">SF-57</strain>
    </source>
</reference>
<dbReference type="PATRIC" id="fig|220754.4.peg.3540"/>
<keyword evidence="6" id="KW-0408">Iron</keyword>
<dbReference type="PANTHER" id="PTHR10869:SF246">
    <property type="entry name" value="TRANSMEMBRANE PROLYL 4-HYDROXYLASE"/>
    <property type="match status" value="1"/>
</dbReference>
<dbReference type="SMART" id="SM00702">
    <property type="entry name" value="P4Hc"/>
    <property type="match status" value="1"/>
</dbReference>
<keyword evidence="2" id="KW-0479">Metal-binding</keyword>
<dbReference type="PANTHER" id="PTHR10869">
    <property type="entry name" value="PROLYL 4-HYDROXYLASE ALPHA SUBUNIT"/>
    <property type="match status" value="1"/>
</dbReference>
<dbReference type="GO" id="GO:0005506">
    <property type="term" value="F:iron ion binding"/>
    <property type="evidence" value="ECO:0007669"/>
    <property type="project" value="InterPro"/>
</dbReference>
<evidence type="ECO:0000259" key="7">
    <source>
        <dbReference type="PROSITE" id="PS51471"/>
    </source>
</evidence>
<accession>A0A0C2RMX8</accession>
<dbReference type="GO" id="GO:0031418">
    <property type="term" value="F:L-ascorbic acid binding"/>
    <property type="evidence" value="ECO:0007669"/>
    <property type="project" value="UniProtKB-KW"/>
</dbReference>
<dbReference type="InterPro" id="IPR006620">
    <property type="entry name" value="Pro_4_hyd_alph"/>
</dbReference>
<protein>
    <submittedName>
        <fullName evidence="8">2OG-Fe(II) oxygenase</fullName>
    </submittedName>
</protein>
<dbReference type="GO" id="GO:0004656">
    <property type="term" value="F:procollagen-proline 4-dioxygenase activity"/>
    <property type="evidence" value="ECO:0007669"/>
    <property type="project" value="TreeGrafter"/>
</dbReference>
<keyword evidence="4" id="KW-0223">Dioxygenase</keyword>
<comment type="cofactor">
    <cofactor evidence="1">
        <name>L-ascorbate</name>
        <dbReference type="ChEBI" id="CHEBI:38290"/>
    </cofactor>
</comment>
<evidence type="ECO:0000313" key="9">
    <source>
        <dbReference type="Proteomes" id="UP000031972"/>
    </source>
</evidence>
<keyword evidence="9" id="KW-1185">Reference proteome</keyword>
<keyword evidence="3" id="KW-0847">Vitamin C</keyword>
<evidence type="ECO:0000256" key="4">
    <source>
        <dbReference type="ARBA" id="ARBA00022964"/>
    </source>
</evidence>
<dbReference type="Gene3D" id="2.60.120.620">
    <property type="entry name" value="q2cbj1_9rhob like domain"/>
    <property type="match status" value="1"/>
</dbReference>
<sequence>MKRTFSHYSTKTEEQRCKYVGTLVKENEDKHMSEIASNGSRTEPEKASEQHLFDSVGSVITVGDTTIPFTKLHMWPLVVLVENVLSHEECNQLIRLSGERLKRSKISSERVVNQMRTSSGMFFEESENDVIGTLEKRFSKIMNIPVEHAEGLQILNYTPGQEYKAHHDFFLPTSKAASNNRISTMVVYLNDVEEGGETYFPEIDITVTPKKGSAVYFEYFYNDEELNKKTLHGGAPVVRGEKWVATQWMRRKRVR</sequence>
<organism evidence="8 9">
    <name type="scientific">Jeotgalibacillus campisalis</name>
    <dbReference type="NCBI Taxonomy" id="220754"/>
    <lineage>
        <taxon>Bacteria</taxon>
        <taxon>Bacillati</taxon>
        <taxon>Bacillota</taxon>
        <taxon>Bacilli</taxon>
        <taxon>Bacillales</taxon>
        <taxon>Caryophanaceae</taxon>
        <taxon>Jeotgalibacillus</taxon>
    </lineage>
</organism>
<dbReference type="Pfam" id="PF13640">
    <property type="entry name" value="2OG-FeII_Oxy_3"/>
    <property type="match status" value="1"/>
</dbReference>
<feature type="domain" description="Fe2OG dioxygenase" evidence="7">
    <location>
        <begin position="148"/>
        <end position="251"/>
    </location>
</feature>
<dbReference type="InterPro" id="IPR005123">
    <property type="entry name" value="Oxoglu/Fe-dep_dioxygenase_dom"/>
</dbReference>
<evidence type="ECO:0000313" key="8">
    <source>
        <dbReference type="EMBL" id="KIL43124.1"/>
    </source>
</evidence>
<evidence type="ECO:0000256" key="3">
    <source>
        <dbReference type="ARBA" id="ARBA00022896"/>
    </source>
</evidence>
<dbReference type="PROSITE" id="PS51471">
    <property type="entry name" value="FE2OG_OXY"/>
    <property type="match status" value="1"/>
</dbReference>
<comment type="caution">
    <text evidence="8">The sequence shown here is derived from an EMBL/GenBank/DDBJ whole genome shotgun (WGS) entry which is preliminary data.</text>
</comment>
<dbReference type="AlphaFoldDB" id="A0A0C2RMX8"/>
<name>A0A0C2RMX8_9BACL</name>
<proteinExistence type="predicted"/>
<keyword evidence="5" id="KW-0560">Oxidoreductase</keyword>
<dbReference type="InterPro" id="IPR044862">
    <property type="entry name" value="Pro_4_hyd_alph_FE2OG_OXY"/>
</dbReference>
<gene>
    <name evidence="8" type="ORF">KR50_35270</name>
</gene>